<name>A0ABV5J941_9BACT</name>
<keyword evidence="4" id="KW-1185">Reference proteome</keyword>
<protein>
    <submittedName>
        <fullName evidence="3">Formylglycine-generating enzyme family protein</fullName>
    </submittedName>
</protein>
<reference evidence="3 4" key="1">
    <citation type="submission" date="2024-09" db="EMBL/GenBank/DDBJ databases">
        <authorList>
            <person name="Sun Q."/>
            <person name="Mori K."/>
        </authorList>
    </citation>
    <scope>NUCLEOTIDE SEQUENCE [LARGE SCALE GENOMIC DNA]</scope>
    <source>
        <strain evidence="3 4">CECT 7682</strain>
    </source>
</reference>
<comment type="caution">
    <text evidence="3">The sequence shown here is derived from an EMBL/GenBank/DDBJ whole genome shotgun (WGS) entry which is preliminary data.</text>
</comment>
<dbReference type="EMBL" id="JBHMEW010000068">
    <property type="protein sequence ID" value="MFB9213362.1"/>
    <property type="molecule type" value="Genomic_DNA"/>
</dbReference>
<dbReference type="RefSeq" id="WP_290249114.1">
    <property type="nucleotide sequence ID" value="NZ_JAUFQT010000002.1"/>
</dbReference>
<gene>
    <name evidence="3" type="ORF">ACFFUR_16220</name>
</gene>
<organism evidence="3 4">
    <name type="scientific">Echinicola jeungdonensis</name>
    <dbReference type="NCBI Taxonomy" id="709343"/>
    <lineage>
        <taxon>Bacteria</taxon>
        <taxon>Pseudomonadati</taxon>
        <taxon>Bacteroidota</taxon>
        <taxon>Cytophagia</taxon>
        <taxon>Cytophagales</taxon>
        <taxon>Cyclobacteriaceae</taxon>
        <taxon>Echinicola</taxon>
    </lineage>
</organism>
<dbReference type="PANTHER" id="PTHR23150:SF19">
    <property type="entry name" value="FORMYLGLYCINE-GENERATING ENZYME"/>
    <property type="match status" value="1"/>
</dbReference>
<proteinExistence type="predicted"/>
<dbReference type="InterPro" id="IPR051043">
    <property type="entry name" value="Sulfatase_Mod_Factor_Kinase"/>
</dbReference>
<dbReference type="Pfam" id="PF03781">
    <property type="entry name" value="FGE-sulfatase"/>
    <property type="match status" value="1"/>
</dbReference>
<evidence type="ECO:0000256" key="1">
    <source>
        <dbReference type="SAM" id="MobiDB-lite"/>
    </source>
</evidence>
<dbReference type="InterPro" id="IPR005532">
    <property type="entry name" value="SUMF_dom"/>
</dbReference>
<feature type="region of interest" description="Disordered" evidence="1">
    <location>
        <begin position="33"/>
        <end position="58"/>
    </location>
</feature>
<dbReference type="SUPFAM" id="SSF56436">
    <property type="entry name" value="C-type lectin-like"/>
    <property type="match status" value="1"/>
</dbReference>
<dbReference type="PROSITE" id="PS51257">
    <property type="entry name" value="PROKAR_LIPOPROTEIN"/>
    <property type="match status" value="1"/>
</dbReference>
<dbReference type="InterPro" id="IPR042095">
    <property type="entry name" value="SUMF_sf"/>
</dbReference>
<evidence type="ECO:0000313" key="4">
    <source>
        <dbReference type="Proteomes" id="UP001589654"/>
    </source>
</evidence>
<evidence type="ECO:0000259" key="2">
    <source>
        <dbReference type="Pfam" id="PF03781"/>
    </source>
</evidence>
<dbReference type="PANTHER" id="PTHR23150">
    <property type="entry name" value="SULFATASE MODIFYING FACTOR 1, 2"/>
    <property type="match status" value="1"/>
</dbReference>
<sequence>MFTQTNRSIPAYLLMALSLTYFLTSCSSEQRSSKRKEEKITVIQTDPNKKTPETQSKAQQWQIKDGMVRIPGGTFVMGGKTDQASADEFPKHQKEIQPFWMDQHEVTNRQFQEFVEATGYVTTAERAIDWEEIKKQLPPGTPKPAEEMLQPGSMVFFATDGPVPMDNPSRWWKWVIGANWKHPMGPDSDLEGKMDHPVVHVSYEDANAYAEWAGKRLPTEAEWEWAAMGGKDDPVYPWGNEPAKNASDKANFWQGLFPFQDRGEDGFTGTAPLMTYPPNGYGLYDMAGNVWEWCEDWYHVQAYSYEISGKERPQMSLDPDEPMIPKRVVRGGSFLCNDSYCSGYRVSRRMKTSEDSGLSHTGFRCVRDVKK</sequence>
<dbReference type="InterPro" id="IPR016187">
    <property type="entry name" value="CTDL_fold"/>
</dbReference>
<feature type="domain" description="Sulfatase-modifying factor enzyme-like" evidence="2">
    <location>
        <begin position="65"/>
        <end position="367"/>
    </location>
</feature>
<evidence type="ECO:0000313" key="3">
    <source>
        <dbReference type="EMBL" id="MFB9213362.1"/>
    </source>
</evidence>
<dbReference type="Proteomes" id="UP001589654">
    <property type="component" value="Unassembled WGS sequence"/>
</dbReference>
<dbReference type="Gene3D" id="3.90.1580.10">
    <property type="entry name" value="paralog of FGE (formylglycine-generating enzyme)"/>
    <property type="match status" value="1"/>
</dbReference>
<accession>A0ABV5J941</accession>